<dbReference type="AlphaFoldDB" id="A0A379S8D4"/>
<accession>A0A379S8D4</accession>
<evidence type="ECO:0000313" key="2">
    <source>
        <dbReference type="EMBL" id="SUG15628.1"/>
    </source>
</evidence>
<evidence type="ECO:0000313" key="3">
    <source>
        <dbReference type="Proteomes" id="UP000254124"/>
    </source>
</evidence>
<dbReference type="Proteomes" id="UP000254124">
    <property type="component" value="Unassembled WGS sequence"/>
</dbReference>
<keyword evidence="1" id="KW-0175">Coiled coil</keyword>
<name>A0A379S8D4_SALER</name>
<reference evidence="2 3" key="1">
    <citation type="submission" date="2018-06" db="EMBL/GenBank/DDBJ databases">
        <authorList>
            <consortium name="Pathogen Informatics"/>
            <person name="Doyle S."/>
        </authorList>
    </citation>
    <scope>NUCLEOTIDE SEQUENCE [LARGE SCALE GENOMIC DNA]</scope>
    <source>
        <strain evidence="2 3">NCTC7295</strain>
    </source>
</reference>
<protein>
    <submittedName>
        <fullName evidence="2">Conserved hypothetical bacteriophage protein</fullName>
    </submittedName>
</protein>
<organism evidence="2 3">
    <name type="scientific">Salmonella enterica subsp. arizonae</name>
    <dbReference type="NCBI Taxonomy" id="59203"/>
    <lineage>
        <taxon>Bacteria</taxon>
        <taxon>Pseudomonadati</taxon>
        <taxon>Pseudomonadota</taxon>
        <taxon>Gammaproteobacteria</taxon>
        <taxon>Enterobacterales</taxon>
        <taxon>Enterobacteriaceae</taxon>
        <taxon>Salmonella</taxon>
    </lineage>
</organism>
<evidence type="ECO:0000256" key="1">
    <source>
        <dbReference type="SAM" id="Coils"/>
    </source>
</evidence>
<sequence>MTVHTLKQCRPDQEETEYFWKLFHAAQRNDARRHGSEISIIADELSRTDLDRNQKLFLLRSWQVLVDDKGGFGRFMGAFDTYVYNMQDPDDDCVAWKPELAQILNDGNCFDVLLDAYQEAQQRIAGLERANAAQDDHINQQQDRIDVLERRNAELGKYAGELESRTVTVKMYDDFQLCHYGTTEDYAKGYIDSQNNFTKWLSAAGIKVKGE</sequence>
<proteinExistence type="predicted"/>
<dbReference type="EMBL" id="UGWZ01000001">
    <property type="protein sequence ID" value="SUG15628.1"/>
    <property type="molecule type" value="Genomic_DNA"/>
</dbReference>
<feature type="coiled-coil region" evidence="1">
    <location>
        <begin position="110"/>
        <end position="158"/>
    </location>
</feature>
<gene>
    <name evidence="2" type="ORF">NCTC7295_03311</name>
</gene>